<dbReference type="EMBL" id="BMYV01000001">
    <property type="protein sequence ID" value="GGX65959.1"/>
    <property type="molecule type" value="Genomic_DNA"/>
</dbReference>
<evidence type="ECO:0000313" key="2">
    <source>
        <dbReference type="Proteomes" id="UP000600865"/>
    </source>
</evidence>
<proteinExistence type="predicted"/>
<protein>
    <submittedName>
        <fullName evidence="1">Uncharacterized protein</fullName>
    </submittedName>
</protein>
<dbReference type="Proteomes" id="UP000600865">
    <property type="component" value="Unassembled WGS sequence"/>
</dbReference>
<sequence length="119" mass="13308">MNFTGMKKETTRYPAGYIANINEIYQQYDAELSTLAKVHPDDDKSDASDLMVHRLLKSQETLLELAGNMRVTSLTEASELLSLWHSVAIRDVSPYDVSLADGLILALHDYLVQPQPQTA</sequence>
<name>A0A918KKM5_9PROT</name>
<evidence type="ECO:0000313" key="1">
    <source>
        <dbReference type="EMBL" id="GGX65959.1"/>
    </source>
</evidence>
<dbReference type="AlphaFoldDB" id="A0A918KKM5"/>
<organism evidence="1 2">
    <name type="scientific">Litorimonas cladophorae</name>
    <dbReference type="NCBI Taxonomy" id="1220491"/>
    <lineage>
        <taxon>Bacteria</taxon>
        <taxon>Pseudomonadati</taxon>
        <taxon>Pseudomonadota</taxon>
        <taxon>Alphaproteobacteria</taxon>
        <taxon>Maricaulales</taxon>
        <taxon>Robiginitomaculaceae</taxon>
    </lineage>
</organism>
<keyword evidence="2" id="KW-1185">Reference proteome</keyword>
<reference evidence="1 2" key="1">
    <citation type="journal article" date="2014" name="Int. J. Syst. Evol. Microbiol.">
        <title>Complete genome sequence of Corynebacterium casei LMG S-19264T (=DSM 44701T), isolated from a smear-ripened cheese.</title>
        <authorList>
            <consortium name="US DOE Joint Genome Institute (JGI-PGF)"/>
            <person name="Walter F."/>
            <person name="Albersmeier A."/>
            <person name="Kalinowski J."/>
            <person name="Ruckert C."/>
        </authorList>
    </citation>
    <scope>NUCLEOTIDE SEQUENCE [LARGE SCALE GENOMIC DNA]</scope>
    <source>
        <strain evidence="1 2">KCTC 23968</strain>
    </source>
</reference>
<dbReference type="RefSeq" id="WP_189583576.1">
    <property type="nucleotide sequence ID" value="NZ_BMYV01000001.1"/>
</dbReference>
<accession>A0A918KKM5</accession>
<gene>
    <name evidence="1" type="ORF">GCM10011309_15310</name>
</gene>
<comment type="caution">
    <text evidence="1">The sequence shown here is derived from an EMBL/GenBank/DDBJ whole genome shotgun (WGS) entry which is preliminary data.</text>
</comment>